<feature type="transmembrane region" description="Helical" evidence="1">
    <location>
        <begin position="129"/>
        <end position="150"/>
    </location>
</feature>
<evidence type="ECO:0000256" key="1">
    <source>
        <dbReference type="SAM" id="Phobius"/>
    </source>
</evidence>
<organism evidence="2 3">
    <name type="scientific">Cinchona calisaya</name>
    <dbReference type="NCBI Taxonomy" id="153742"/>
    <lineage>
        <taxon>Eukaryota</taxon>
        <taxon>Viridiplantae</taxon>
        <taxon>Streptophyta</taxon>
        <taxon>Embryophyta</taxon>
        <taxon>Tracheophyta</taxon>
        <taxon>Spermatophyta</taxon>
        <taxon>Magnoliopsida</taxon>
        <taxon>eudicotyledons</taxon>
        <taxon>Gunneridae</taxon>
        <taxon>Pentapetalae</taxon>
        <taxon>asterids</taxon>
        <taxon>lamiids</taxon>
        <taxon>Gentianales</taxon>
        <taxon>Rubiaceae</taxon>
        <taxon>Cinchonoideae</taxon>
        <taxon>Cinchoneae</taxon>
        <taxon>Cinchona</taxon>
    </lineage>
</organism>
<dbReference type="PANTHER" id="PTHR36785">
    <property type="entry name" value="OS05G0502500 PROTEIN"/>
    <property type="match status" value="1"/>
</dbReference>
<keyword evidence="3" id="KW-1185">Reference proteome</keyword>
<gene>
    <name evidence="2" type="ORF">ACH5RR_037717</name>
</gene>
<dbReference type="PANTHER" id="PTHR36785:SF1">
    <property type="entry name" value="OS05G0502500 PROTEIN"/>
    <property type="match status" value="1"/>
</dbReference>
<sequence length="267" mass="29439">MTAFLQISSNFSALNNLPPPPPHQDCLRKQQSFWGLKLSQPFKVFPLSRRNLQLVCKYWLKTRVSEEKLSAFLKIRRNKDGIFIREEEGWKSSRKLVVVKFNKGFGFNGLGGGGGGGGGGRDNGTTGRVLGNLALAIGFTYLSMTGQLGWVLDAIVSVWLLAVLLPIVGLGAFLWWAGRDIVQGSCPNCGNDFQVFKSTLNDDLQLCPFCSQPFSVVGNKFVRDPVKFSNQSTTFEEAFNDFFPRSKKGKDSSVAVVDVEAEVKDAD</sequence>
<evidence type="ECO:0000313" key="3">
    <source>
        <dbReference type="Proteomes" id="UP001630127"/>
    </source>
</evidence>
<comment type="caution">
    <text evidence="2">The sequence shown here is derived from an EMBL/GenBank/DDBJ whole genome shotgun (WGS) entry which is preliminary data.</text>
</comment>
<evidence type="ECO:0000313" key="2">
    <source>
        <dbReference type="EMBL" id="KAL3503268.1"/>
    </source>
</evidence>
<feature type="transmembrane region" description="Helical" evidence="1">
    <location>
        <begin position="156"/>
        <end position="177"/>
    </location>
</feature>
<protein>
    <submittedName>
        <fullName evidence="2">Uncharacterized protein</fullName>
    </submittedName>
</protein>
<accession>A0ABD2YCI1</accession>
<proteinExistence type="predicted"/>
<dbReference type="AlphaFoldDB" id="A0ABD2YCI1"/>
<dbReference type="EMBL" id="JBJUIK010000015">
    <property type="protein sequence ID" value="KAL3503268.1"/>
    <property type="molecule type" value="Genomic_DNA"/>
</dbReference>
<keyword evidence="1" id="KW-1133">Transmembrane helix</keyword>
<keyword evidence="1" id="KW-0472">Membrane</keyword>
<keyword evidence="1" id="KW-0812">Transmembrane</keyword>
<dbReference type="Proteomes" id="UP001630127">
    <property type="component" value="Unassembled WGS sequence"/>
</dbReference>
<name>A0ABD2YCI1_9GENT</name>
<reference evidence="2 3" key="1">
    <citation type="submission" date="2024-11" db="EMBL/GenBank/DDBJ databases">
        <title>A near-complete genome assembly of Cinchona calisaya.</title>
        <authorList>
            <person name="Lian D.C."/>
            <person name="Zhao X.W."/>
            <person name="Wei L."/>
        </authorList>
    </citation>
    <scope>NUCLEOTIDE SEQUENCE [LARGE SCALE GENOMIC DNA]</scope>
    <source>
        <tissue evidence="2">Nenye</tissue>
    </source>
</reference>